<name>A0ABR1HTQ2_9HYPO</name>
<evidence type="ECO:0000256" key="1">
    <source>
        <dbReference type="SAM" id="MobiDB-lite"/>
    </source>
</evidence>
<comment type="caution">
    <text evidence="2">The sequence shown here is derived from an EMBL/GenBank/DDBJ whole genome shotgun (WGS) entry which is preliminary data.</text>
</comment>
<keyword evidence="3" id="KW-1185">Reference proteome</keyword>
<evidence type="ECO:0000313" key="2">
    <source>
        <dbReference type="EMBL" id="KAK7424451.1"/>
    </source>
</evidence>
<dbReference type="EMBL" id="JAZAVJ010000004">
    <property type="protein sequence ID" value="KAK7424451.1"/>
    <property type="molecule type" value="Genomic_DNA"/>
</dbReference>
<reference evidence="2 3" key="1">
    <citation type="journal article" date="2025" name="Microbiol. Resour. Announc.">
        <title>Draft genome sequences for Neonectria magnoliae and Neonectria punicea, canker pathogens of Liriodendron tulipifera and Acer saccharum in West Virginia.</title>
        <authorList>
            <person name="Petronek H.M."/>
            <person name="Kasson M.T."/>
            <person name="Metheny A.M."/>
            <person name="Stauder C.M."/>
            <person name="Lovett B."/>
            <person name="Lynch S.C."/>
            <person name="Garnas J.R."/>
            <person name="Kasson L.R."/>
            <person name="Stajich J.E."/>
        </authorList>
    </citation>
    <scope>NUCLEOTIDE SEQUENCE [LARGE SCALE GENOMIC DNA]</scope>
    <source>
        <strain evidence="2 3">NRRL 64653</strain>
    </source>
</reference>
<gene>
    <name evidence="2" type="ORF">QQX98_000416</name>
</gene>
<organism evidence="2 3">
    <name type="scientific">Neonectria punicea</name>
    <dbReference type="NCBI Taxonomy" id="979145"/>
    <lineage>
        <taxon>Eukaryota</taxon>
        <taxon>Fungi</taxon>
        <taxon>Dikarya</taxon>
        <taxon>Ascomycota</taxon>
        <taxon>Pezizomycotina</taxon>
        <taxon>Sordariomycetes</taxon>
        <taxon>Hypocreomycetidae</taxon>
        <taxon>Hypocreales</taxon>
        <taxon>Nectriaceae</taxon>
        <taxon>Neonectria</taxon>
    </lineage>
</organism>
<sequence length="312" mass="35814">MLNAATDSSAPMSGVSNDADVATKLYRRKCVKCHEPDKWSKFKDPVEEEQALEGAIASDPIIHRFCERRGKWTTESFTMQSPPMRAHIRAALENYPFNPLVHRWDRLSELANAEHHLPEAKEAIQQLITFLRPILAGSLKAFLRTRETGRVSGRVIIDTYAYYHAMNKKRPDLRLLESDEKPDNLKYTHQDSYRSDENLDNSDEESDREKMTLVTIPDTFTRHLHPHHLLNQRAHSASPLPMHFARVVLYLVNSHCCLDEFAEFKLNGREIKNIVKTAHLLSVKDTTQRIGNDDLTMLVRNRPQALATLGEP</sequence>
<feature type="region of interest" description="Disordered" evidence="1">
    <location>
        <begin position="174"/>
        <end position="208"/>
    </location>
</feature>
<proteinExistence type="predicted"/>
<feature type="compositionally biased region" description="Basic and acidic residues" evidence="1">
    <location>
        <begin position="174"/>
        <end position="197"/>
    </location>
</feature>
<protein>
    <recommendedName>
        <fullName evidence="4">HNH nuclease domain-containing protein</fullName>
    </recommendedName>
</protein>
<dbReference type="Proteomes" id="UP001498476">
    <property type="component" value="Unassembled WGS sequence"/>
</dbReference>
<evidence type="ECO:0000313" key="3">
    <source>
        <dbReference type="Proteomes" id="UP001498476"/>
    </source>
</evidence>
<evidence type="ECO:0008006" key="4">
    <source>
        <dbReference type="Google" id="ProtNLM"/>
    </source>
</evidence>
<accession>A0ABR1HTQ2</accession>